<feature type="domain" description="ABC transporter" evidence="11">
    <location>
        <begin position="356"/>
        <end position="590"/>
    </location>
</feature>
<comment type="subcellular location">
    <subcellularLocation>
        <location evidence="1">Cell membrane</location>
        <topology evidence="1">Multi-pass membrane protein</topology>
    </subcellularLocation>
</comment>
<evidence type="ECO:0000313" key="13">
    <source>
        <dbReference type="EMBL" id="GIL26036.1"/>
    </source>
</evidence>
<dbReference type="GO" id="GO:0034040">
    <property type="term" value="F:ATPase-coupled lipid transmembrane transporter activity"/>
    <property type="evidence" value="ECO:0007669"/>
    <property type="project" value="TreeGrafter"/>
</dbReference>
<feature type="transmembrane region" description="Helical" evidence="10">
    <location>
        <begin position="178"/>
        <end position="198"/>
    </location>
</feature>
<dbReference type="InterPro" id="IPR011527">
    <property type="entry name" value="ABC1_TM_dom"/>
</dbReference>
<comment type="caution">
    <text evidence="13">The sequence shown here is derived from an EMBL/GenBank/DDBJ whole genome shotgun (WGS) entry which is preliminary data.</text>
</comment>
<evidence type="ECO:0000256" key="5">
    <source>
        <dbReference type="ARBA" id="ARBA00022741"/>
    </source>
</evidence>
<feature type="transmembrane region" description="Helical" evidence="10">
    <location>
        <begin position="76"/>
        <end position="97"/>
    </location>
</feature>
<dbReference type="PROSITE" id="PS00211">
    <property type="entry name" value="ABC_TRANSPORTER_1"/>
    <property type="match status" value="1"/>
</dbReference>
<feature type="domain" description="ABC transmembrane type-1" evidence="12">
    <location>
        <begin position="36"/>
        <end position="323"/>
    </location>
</feature>
<sequence>MGVAVSGYSTGYDRGVVLRGLKLLGRSIRDEPATFAIGALGSVLFAVMTVASAYVIGAVVGDVAVPAIEAGRVPAGALALGGAAILGVSVLKIVGILGRRLGAGAMQYRLQARYRRAVTQRYLDLPMSWHQRHPTGALLSNANNDVESAFMPIAPFPFAVGTVTMLVTAIVALLVTDWVLALVGVAVFPTVFVINVVYSRRSAPLQAAAQRLRGEVAAVAHESFDGALVVKTAGREAAETARFAVVSDQLRDASIAAGRVRGLFDPLMDALPNVGTLAVLVVGSVRLAAGDLTVPQLVSAAFLFSVLAFPVRAIGWVLGDLPRAVAGADRVDGVLAAEGGMAHGAAELPGTGAVELTFDRVRFGYGDGADVLTDVSFTVPAGRTVALVGATGSGKSTLTQLAARLVDPTDGTVRLAGRDVRELSAAALASTVALVPQVPFVFDDTVHGNVALERTGVGADDAAAALRLAQADRFVAALPDGADTAVGERGASLSGGQRQRVTLARGLAGRPRLLILDDATSAVDPRVEQAILAGLRTTGTDTTVLVVAYRRATIALADEVVYLADGRVAARGTHRELLATVPGYAELVTAYEAADADADDEVEVAG</sequence>
<dbReference type="SUPFAM" id="SSF52540">
    <property type="entry name" value="P-loop containing nucleoside triphosphate hydrolases"/>
    <property type="match status" value="1"/>
</dbReference>
<proteinExistence type="inferred from homology"/>
<dbReference type="Gene3D" id="1.20.1560.10">
    <property type="entry name" value="ABC transporter type 1, transmembrane domain"/>
    <property type="match status" value="1"/>
</dbReference>
<dbReference type="EMBL" id="BOPO01000016">
    <property type="protein sequence ID" value="GIL26036.1"/>
    <property type="molecule type" value="Genomic_DNA"/>
</dbReference>
<dbReference type="InterPro" id="IPR017871">
    <property type="entry name" value="ABC_transporter-like_CS"/>
</dbReference>
<evidence type="ECO:0000256" key="6">
    <source>
        <dbReference type="ARBA" id="ARBA00022840"/>
    </source>
</evidence>
<dbReference type="AlphaFoldDB" id="A0A8J4A6P1"/>
<dbReference type="InterPro" id="IPR003593">
    <property type="entry name" value="AAA+_ATPase"/>
</dbReference>
<dbReference type="Gene3D" id="3.40.50.300">
    <property type="entry name" value="P-loop containing nucleotide triphosphate hydrolases"/>
    <property type="match status" value="1"/>
</dbReference>
<dbReference type="InterPro" id="IPR039421">
    <property type="entry name" value="Type_1_exporter"/>
</dbReference>
<dbReference type="GO" id="GO:0005524">
    <property type="term" value="F:ATP binding"/>
    <property type="evidence" value="ECO:0007669"/>
    <property type="project" value="UniProtKB-KW"/>
</dbReference>
<dbReference type="PROSITE" id="PS50929">
    <property type="entry name" value="ABC_TM1F"/>
    <property type="match status" value="1"/>
</dbReference>
<dbReference type="PANTHER" id="PTHR24221:SF654">
    <property type="entry name" value="ATP-BINDING CASSETTE SUB-FAMILY B MEMBER 6"/>
    <property type="match status" value="1"/>
</dbReference>
<dbReference type="InterPro" id="IPR003439">
    <property type="entry name" value="ABC_transporter-like_ATP-bd"/>
</dbReference>
<accession>A0A8J4A6P1</accession>
<keyword evidence="5" id="KW-0547">Nucleotide-binding</keyword>
<keyword evidence="8 10" id="KW-0472">Membrane</keyword>
<feature type="transmembrane region" description="Helical" evidence="10">
    <location>
        <begin position="149"/>
        <end position="172"/>
    </location>
</feature>
<comment type="similarity">
    <text evidence="9">Belongs to the ABC transporter superfamily. Lipid exporter (TC 3.A.1.106) family.</text>
</comment>
<keyword evidence="4 10" id="KW-0812">Transmembrane</keyword>
<evidence type="ECO:0000313" key="14">
    <source>
        <dbReference type="Proteomes" id="UP000614996"/>
    </source>
</evidence>
<keyword evidence="7 10" id="KW-1133">Transmembrane helix</keyword>
<protein>
    <submittedName>
        <fullName evidence="13">Multidrug ABC transporter ATP-binding protein</fullName>
    </submittedName>
</protein>
<gene>
    <name evidence="13" type="ORF">NUM_12900</name>
</gene>
<feature type="transmembrane region" description="Helical" evidence="10">
    <location>
        <begin position="33"/>
        <end position="56"/>
    </location>
</feature>
<dbReference type="FunFam" id="3.40.50.300:FF:000299">
    <property type="entry name" value="ABC transporter ATP-binding protein/permease"/>
    <property type="match status" value="1"/>
</dbReference>
<keyword evidence="3" id="KW-1003">Cell membrane</keyword>
<evidence type="ECO:0000256" key="2">
    <source>
        <dbReference type="ARBA" id="ARBA00022448"/>
    </source>
</evidence>
<dbReference type="GO" id="GO:0016887">
    <property type="term" value="F:ATP hydrolysis activity"/>
    <property type="evidence" value="ECO:0007669"/>
    <property type="project" value="InterPro"/>
</dbReference>
<evidence type="ECO:0000256" key="1">
    <source>
        <dbReference type="ARBA" id="ARBA00004651"/>
    </source>
</evidence>
<name>A0A8J4A6P1_9ACTN</name>
<evidence type="ECO:0000259" key="12">
    <source>
        <dbReference type="PROSITE" id="PS50929"/>
    </source>
</evidence>
<dbReference type="Proteomes" id="UP000614996">
    <property type="component" value="Unassembled WGS sequence"/>
</dbReference>
<dbReference type="InterPro" id="IPR036640">
    <property type="entry name" value="ABC1_TM_sf"/>
</dbReference>
<dbReference type="PROSITE" id="PS50893">
    <property type="entry name" value="ABC_TRANSPORTER_2"/>
    <property type="match status" value="1"/>
</dbReference>
<evidence type="ECO:0000259" key="11">
    <source>
        <dbReference type="PROSITE" id="PS50893"/>
    </source>
</evidence>
<keyword evidence="14" id="KW-1185">Reference proteome</keyword>
<dbReference type="GO" id="GO:0005886">
    <property type="term" value="C:plasma membrane"/>
    <property type="evidence" value="ECO:0007669"/>
    <property type="project" value="UniProtKB-SubCell"/>
</dbReference>
<dbReference type="InterPro" id="IPR027417">
    <property type="entry name" value="P-loop_NTPase"/>
</dbReference>
<evidence type="ECO:0000256" key="4">
    <source>
        <dbReference type="ARBA" id="ARBA00022692"/>
    </source>
</evidence>
<reference evidence="14" key="1">
    <citation type="journal article" date="2021" name="Int. J. Syst. Evol. Microbiol.">
        <title>Actinocatenispora comari sp. nov., an endophytic actinomycete isolated from aerial parts of Comarum salesowianum.</title>
        <authorList>
            <person name="Oyunbileg N."/>
            <person name="Iizaka Y."/>
            <person name="Hamada M."/>
            <person name="Davaapurev B.O."/>
            <person name="Fukumoto A."/>
            <person name="Tsetseg B."/>
            <person name="Kato F."/>
            <person name="Tamura T."/>
            <person name="Batkhuu J."/>
            <person name="Anzai Y."/>
        </authorList>
    </citation>
    <scope>NUCLEOTIDE SEQUENCE [LARGE SCALE GENOMIC DNA]</scope>
    <source>
        <strain evidence="14">NUM-2625</strain>
    </source>
</reference>
<dbReference type="GO" id="GO:0140359">
    <property type="term" value="F:ABC-type transporter activity"/>
    <property type="evidence" value="ECO:0007669"/>
    <property type="project" value="InterPro"/>
</dbReference>
<dbReference type="Pfam" id="PF00005">
    <property type="entry name" value="ABC_tran"/>
    <property type="match status" value="1"/>
</dbReference>
<keyword evidence="6 13" id="KW-0067">ATP-binding</keyword>
<feature type="transmembrane region" description="Helical" evidence="10">
    <location>
        <begin position="295"/>
        <end position="318"/>
    </location>
</feature>
<dbReference type="SUPFAM" id="SSF90123">
    <property type="entry name" value="ABC transporter transmembrane region"/>
    <property type="match status" value="1"/>
</dbReference>
<dbReference type="Pfam" id="PF00664">
    <property type="entry name" value="ABC_membrane"/>
    <property type="match status" value="1"/>
</dbReference>
<evidence type="ECO:0000256" key="8">
    <source>
        <dbReference type="ARBA" id="ARBA00023136"/>
    </source>
</evidence>
<dbReference type="PANTHER" id="PTHR24221">
    <property type="entry name" value="ATP-BINDING CASSETTE SUB-FAMILY B"/>
    <property type="match status" value="1"/>
</dbReference>
<evidence type="ECO:0000256" key="10">
    <source>
        <dbReference type="SAM" id="Phobius"/>
    </source>
</evidence>
<dbReference type="SMART" id="SM00382">
    <property type="entry name" value="AAA"/>
    <property type="match status" value="1"/>
</dbReference>
<evidence type="ECO:0000256" key="3">
    <source>
        <dbReference type="ARBA" id="ARBA00022475"/>
    </source>
</evidence>
<evidence type="ECO:0000256" key="7">
    <source>
        <dbReference type="ARBA" id="ARBA00022989"/>
    </source>
</evidence>
<organism evidence="13 14">
    <name type="scientific">Actinocatenispora comari</name>
    <dbReference type="NCBI Taxonomy" id="2807577"/>
    <lineage>
        <taxon>Bacteria</taxon>
        <taxon>Bacillati</taxon>
        <taxon>Actinomycetota</taxon>
        <taxon>Actinomycetes</taxon>
        <taxon>Micromonosporales</taxon>
        <taxon>Micromonosporaceae</taxon>
        <taxon>Actinocatenispora</taxon>
    </lineage>
</organism>
<keyword evidence="2" id="KW-0813">Transport</keyword>
<evidence type="ECO:0000256" key="9">
    <source>
        <dbReference type="ARBA" id="ARBA00061644"/>
    </source>
</evidence>